<dbReference type="InterPro" id="IPR036420">
    <property type="entry name" value="BRCT_dom_sf"/>
</dbReference>
<organism evidence="3 4">
    <name type="scientific">Phoxinus phoxinus</name>
    <name type="common">Eurasian minnow</name>
    <dbReference type="NCBI Taxonomy" id="58324"/>
    <lineage>
        <taxon>Eukaryota</taxon>
        <taxon>Metazoa</taxon>
        <taxon>Chordata</taxon>
        <taxon>Craniata</taxon>
        <taxon>Vertebrata</taxon>
        <taxon>Euteleostomi</taxon>
        <taxon>Actinopterygii</taxon>
        <taxon>Neopterygii</taxon>
        <taxon>Teleostei</taxon>
        <taxon>Ostariophysi</taxon>
        <taxon>Cypriniformes</taxon>
        <taxon>Leuciscidae</taxon>
        <taxon>Phoxininae</taxon>
        <taxon>Phoxinus</taxon>
    </lineage>
</organism>
<feature type="region of interest" description="Disordered" evidence="1">
    <location>
        <begin position="182"/>
        <end position="212"/>
    </location>
</feature>
<feature type="compositionally biased region" description="Basic and acidic residues" evidence="1">
    <location>
        <begin position="237"/>
        <end position="246"/>
    </location>
</feature>
<comment type="caution">
    <text evidence="3">The sequence shown here is derived from an EMBL/GenBank/DDBJ whole genome shotgun (WGS) entry which is preliminary data.</text>
</comment>
<gene>
    <name evidence="3" type="ORF">R3I93_012487</name>
</gene>
<feature type="compositionally biased region" description="Low complexity" evidence="1">
    <location>
        <begin position="373"/>
        <end position="383"/>
    </location>
</feature>
<dbReference type="EMBL" id="JAYKXH010000013">
    <property type="protein sequence ID" value="KAK7148182.1"/>
    <property type="molecule type" value="Genomic_DNA"/>
</dbReference>
<protein>
    <recommendedName>
        <fullName evidence="2">BRCT domain-containing protein</fullName>
    </recommendedName>
</protein>
<evidence type="ECO:0000313" key="4">
    <source>
        <dbReference type="Proteomes" id="UP001364617"/>
    </source>
</evidence>
<dbReference type="AlphaFoldDB" id="A0AAN9H1R1"/>
<dbReference type="GO" id="GO:0003677">
    <property type="term" value="F:DNA binding"/>
    <property type="evidence" value="ECO:0007669"/>
    <property type="project" value="InterPro"/>
</dbReference>
<dbReference type="FunFam" id="3.40.50.10190:FF:000047">
    <property type="entry name" value="Microcephalin"/>
    <property type="match status" value="1"/>
</dbReference>
<dbReference type="SMART" id="SM00292">
    <property type="entry name" value="BRCT"/>
    <property type="match status" value="3"/>
</dbReference>
<feature type="compositionally biased region" description="Low complexity" evidence="1">
    <location>
        <begin position="573"/>
        <end position="585"/>
    </location>
</feature>
<dbReference type="CDD" id="cd17751">
    <property type="entry name" value="BRCT_microcephalin_rpt3"/>
    <property type="match status" value="1"/>
</dbReference>
<dbReference type="CDD" id="cd17736">
    <property type="entry name" value="BRCT_microcephalin_rpt2"/>
    <property type="match status" value="1"/>
</dbReference>
<proteinExistence type="predicted"/>
<dbReference type="CDD" id="cd17716">
    <property type="entry name" value="BRCT_microcephalin_rpt1"/>
    <property type="match status" value="1"/>
</dbReference>
<feature type="domain" description="BRCT" evidence="2">
    <location>
        <begin position="641"/>
        <end position="732"/>
    </location>
</feature>
<dbReference type="InterPro" id="IPR011364">
    <property type="entry name" value="BRCA1"/>
</dbReference>
<evidence type="ECO:0000256" key="1">
    <source>
        <dbReference type="SAM" id="MobiDB-lite"/>
    </source>
</evidence>
<reference evidence="3 4" key="1">
    <citation type="submission" date="2024-02" db="EMBL/GenBank/DDBJ databases">
        <title>Chromosome-level genome assembly of the Eurasian Minnow (Phoxinus phoxinus).</title>
        <authorList>
            <person name="Oriowo T.O."/>
            <person name="Martin S."/>
            <person name="Stange M."/>
            <person name="Chrysostomakis Y."/>
            <person name="Brown T."/>
            <person name="Winkler S."/>
            <person name="Kukowka S."/>
            <person name="Myers E.W."/>
            <person name="Bohne A."/>
        </authorList>
    </citation>
    <scope>NUCLEOTIDE SEQUENCE [LARGE SCALE GENOMIC DNA]</scope>
    <source>
        <strain evidence="3">ZFMK-TIS-60720</strain>
        <tissue evidence="3">Whole Organism</tissue>
    </source>
</reference>
<dbReference type="PRINTS" id="PR00493">
    <property type="entry name" value="BRSTCANCERI"/>
</dbReference>
<feature type="domain" description="BRCT" evidence="2">
    <location>
        <begin position="2"/>
        <end position="94"/>
    </location>
</feature>
<feature type="region of interest" description="Disordered" evidence="1">
    <location>
        <begin position="358"/>
        <end position="383"/>
    </location>
</feature>
<dbReference type="GO" id="GO:0006281">
    <property type="term" value="P:DNA repair"/>
    <property type="evidence" value="ECO:0007669"/>
    <property type="project" value="InterPro"/>
</dbReference>
<dbReference type="Pfam" id="PF16589">
    <property type="entry name" value="BRCT_2"/>
    <property type="match status" value="1"/>
</dbReference>
<dbReference type="GO" id="GO:0005634">
    <property type="term" value="C:nucleus"/>
    <property type="evidence" value="ECO:0007669"/>
    <property type="project" value="InterPro"/>
</dbReference>
<dbReference type="InterPro" id="IPR022047">
    <property type="entry name" value="Microcephalin-like"/>
</dbReference>
<feature type="region of interest" description="Disordered" evidence="1">
    <location>
        <begin position="558"/>
        <end position="585"/>
    </location>
</feature>
<dbReference type="PANTHER" id="PTHR14625:SF3">
    <property type="entry name" value="MICROCEPHALIN"/>
    <property type="match status" value="1"/>
</dbReference>
<dbReference type="SUPFAM" id="SSF52113">
    <property type="entry name" value="BRCT domain"/>
    <property type="match status" value="3"/>
</dbReference>
<evidence type="ECO:0000259" key="2">
    <source>
        <dbReference type="PROSITE" id="PS50172"/>
    </source>
</evidence>
<dbReference type="GO" id="GO:0008270">
    <property type="term" value="F:zinc ion binding"/>
    <property type="evidence" value="ECO:0007669"/>
    <property type="project" value="InterPro"/>
</dbReference>
<accession>A0AAN9H1R1</accession>
<feature type="region of interest" description="Disordered" evidence="1">
    <location>
        <begin position="228"/>
        <end position="247"/>
    </location>
</feature>
<dbReference type="Pfam" id="PF00533">
    <property type="entry name" value="BRCT"/>
    <property type="match status" value="1"/>
</dbReference>
<dbReference type="InterPro" id="IPR001357">
    <property type="entry name" value="BRCT_dom"/>
</dbReference>
<name>A0AAN9H1R1_9TELE</name>
<dbReference type="Proteomes" id="UP001364617">
    <property type="component" value="Unassembled WGS sequence"/>
</dbReference>
<sequence>MTSTAFLKDVVAYVDVWSASRMEDYSDPFIQQLLDMGAEVSKTLNKQVTHVVFKHGRPSTWKKAQKMGVRIVSVHWVARCKESNEHVDEDLFPAQNEESKLHLPNKRTHRCMQPRDFPVKTPENDRRLKKKFDKMMEVMISSSPVVSDTSPFVIDEESGIVYSPSLKRSDSMAQRLREMRAQREHLSPTASQMQESGSGYDSSLRTSLGESPTRSFLQQLEEEPLDCFSTSHCQSSKKRDERDKQNYNKSITKITSKINHTPPESDTAMVMTSNLSNGESNINVPPLSSRSRRSLVNYTGEKKQSTLKSFFHKTCSERKPSSHLKPEMENIGISTVLSGNPERPKSSLPESLTKTNLKNSKSIQHSKELQTNSKHSYSRKSSSARSFIAKENVIQKDESVTFKPVHKCQRQTYAATCSADSISDLPCRDVEDGEVFEDIFSPANNALKQRVILFGSTSEAAHMSTFDLEDSNKKSKRSCGKKRKHENIDIKDLVQSSDPVDMMEEVVPETHESRPECLSVGTLEVPQSPRFVEVKFKPLAKKPRKLTRLSSAVLSEVKERKSPFKLNPANEKASTASSPVSSSAVNMKLQIQKSLKPDPDPKRVIEKRQMGLKIAEKENKSTAYGIIERSYEMCSKPETMKKDKYMKKNRSLVMTSMPTEKQEVVFQLVRNLGGFSVVDNVCESTTHVVSGNPRRTLNILLGIARGCWILSFEWILWCLEHRQWVPEEPYELSDHFPAAPICRLQQHLSAGEHQQDLFQKQLPMFVSPHSQPPCSSLTELIQLCGGTVCRSVRQAGICIGEYNGKKPEGSHSLSEQWILDSVTHLILLPYKNYVLE</sequence>
<dbReference type="Pfam" id="PF12738">
    <property type="entry name" value="PTCB-BRCT"/>
    <property type="match status" value="1"/>
</dbReference>
<dbReference type="GO" id="GO:0000278">
    <property type="term" value="P:mitotic cell cycle"/>
    <property type="evidence" value="ECO:0007669"/>
    <property type="project" value="TreeGrafter"/>
</dbReference>
<dbReference type="Gene3D" id="3.40.50.10190">
    <property type="entry name" value="BRCT domain"/>
    <property type="match status" value="3"/>
</dbReference>
<dbReference type="PROSITE" id="PS50172">
    <property type="entry name" value="BRCT"/>
    <property type="match status" value="2"/>
</dbReference>
<feature type="compositionally biased region" description="Polar residues" evidence="1">
    <location>
        <begin position="188"/>
        <end position="212"/>
    </location>
</feature>
<evidence type="ECO:0000313" key="3">
    <source>
        <dbReference type="EMBL" id="KAK7148182.1"/>
    </source>
</evidence>
<keyword evidence="4" id="KW-1185">Reference proteome</keyword>
<dbReference type="GO" id="GO:0004842">
    <property type="term" value="F:ubiquitin-protein transferase activity"/>
    <property type="evidence" value="ECO:0007669"/>
    <property type="project" value="InterPro"/>
</dbReference>
<dbReference type="PANTHER" id="PTHR14625">
    <property type="entry name" value="MICROCEPHALIN"/>
    <property type="match status" value="1"/>
</dbReference>